<evidence type="ECO:0000313" key="2">
    <source>
        <dbReference type="EMBL" id="ADI22886.1"/>
    </source>
</evidence>
<organism evidence="2">
    <name type="scientific">uncultured Rhizobium sp. HF0500_35F13</name>
    <dbReference type="NCBI Taxonomy" id="723627"/>
    <lineage>
        <taxon>Bacteria</taxon>
        <taxon>Pseudomonadati</taxon>
        <taxon>Pseudomonadota</taxon>
        <taxon>Alphaproteobacteria</taxon>
        <taxon>Hyphomicrobiales</taxon>
        <taxon>Rhizobiaceae</taxon>
        <taxon>Rhizobium/Agrobacterium group</taxon>
        <taxon>Rhizobium</taxon>
        <taxon>environmental samples</taxon>
    </lineage>
</organism>
<dbReference type="AlphaFoldDB" id="E7C612"/>
<dbReference type="InterPro" id="IPR002035">
    <property type="entry name" value="VWF_A"/>
</dbReference>
<dbReference type="Gene3D" id="3.40.50.410">
    <property type="entry name" value="von Willebrand factor, type A domain"/>
    <property type="match status" value="1"/>
</dbReference>
<dbReference type="PROSITE" id="PS50234">
    <property type="entry name" value="VWFA"/>
    <property type="match status" value="1"/>
</dbReference>
<evidence type="ECO:0000259" key="1">
    <source>
        <dbReference type="PROSITE" id="PS50234"/>
    </source>
</evidence>
<reference evidence="2" key="1">
    <citation type="submission" date="2010-01" db="EMBL/GenBank/DDBJ databases">
        <title>Genome fragments of uncultured bacteria from the North Pacific subtropical Gyre.</title>
        <authorList>
            <person name="Pham V.D."/>
            <person name="Delong E.F."/>
        </authorList>
    </citation>
    <scope>NUCLEOTIDE SEQUENCE</scope>
</reference>
<dbReference type="EMBL" id="GU568000">
    <property type="protein sequence ID" value="ADI22886.1"/>
    <property type="molecule type" value="Genomic_DNA"/>
</dbReference>
<name>E7C612_9HYPH</name>
<dbReference type="SUPFAM" id="SSF53300">
    <property type="entry name" value="vWA-like"/>
    <property type="match status" value="1"/>
</dbReference>
<dbReference type="InterPro" id="IPR036465">
    <property type="entry name" value="vWFA_dom_sf"/>
</dbReference>
<protein>
    <recommendedName>
        <fullName evidence="1">VWFA domain-containing protein</fullName>
    </recommendedName>
</protein>
<accession>E7C612</accession>
<proteinExistence type="predicted"/>
<feature type="domain" description="VWFA" evidence="1">
    <location>
        <begin position="132"/>
        <end position="294"/>
    </location>
</feature>
<sequence>MSLLLHLGLLVLLGLLIQQRSLGVAESPDRTGGIVLVQNNGDQVEYFQAEDVSSTTSASTAEQVAAANLTAAPDEVELSLPGSLPQPAEAGEAAVGLPLDPGEDLLRAEAGREAGEYAVETGLFGARAEGTRFIYVFDRSASMNSLNGRPLAAAKSQLIGSLQDLGDTQQFQVIFYNDEPMILNPYYPRPPRLLFADKQNRKLAADHVRGVVATGTTRHEEPLLLAIKMSPDVIFFLTDAEQPVMSRAEVERVSRRNQAVGASIHAIQFGIGPAQGGDNFLRRLAERNEGNHVYVDVTRLPSRRP</sequence>